<sequence>MTVPHQQAYGHRPAPPPPPRPTIYQVPTPRDSGGMVALRVVAYVLTSLASLLFIVLVIYGYVQYQQARTALQDALSGLQSPSVAVPQFPSQPGG</sequence>
<dbReference type="Proteomes" id="UP001597145">
    <property type="component" value="Unassembled WGS sequence"/>
</dbReference>
<evidence type="ECO:0000256" key="1">
    <source>
        <dbReference type="SAM" id="MobiDB-lite"/>
    </source>
</evidence>
<organism evidence="3 4">
    <name type="scientific">Pseudonocardia aurantiaca</name>
    <dbReference type="NCBI Taxonomy" id="75290"/>
    <lineage>
        <taxon>Bacteria</taxon>
        <taxon>Bacillati</taxon>
        <taxon>Actinomycetota</taxon>
        <taxon>Actinomycetes</taxon>
        <taxon>Pseudonocardiales</taxon>
        <taxon>Pseudonocardiaceae</taxon>
        <taxon>Pseudonocardia</taxon>
    </lineage>
</organism>
<gene>
    <name evidence="3" type="ORF">ACFSCY_26465</name>
</gene>
<protein>
    <submittedName>
        <fullName evidence="3">Uncharacterized protein</fullName>
    </submittedName>
</protein>
<accession>A0ABW4FRD8</accession>
<evidence type="ECO:0000313" key="4">
    <source>
        <dbReference type="Proteomes" id="UP001597145"/>
    </source>
</evidence>
<evidence type="ECO:0000313" key="3">
    <source>
        <dbReference type="EMBL" id="MFD1532973.1"/>
    </source>
</evidence>
<keyword evidence="2" id="KW-0812">Transmembrane</keyword>
<keyword evidence="2" id="KW-0472">Membrane</keyword>
<evidence type="ECO:0000256" key="2">
    <source>
        <dbReference type="SAM" id="Phobius"/>
    </source>
</evidence>
<reference evidence="4" key="1">
    <citation type="journal article" date="2019" name="Int. J. Syst. Evol. Microbiol.">
        <title>The Global Catalogue of Microorganisms (GCM) 10K type strain sequencing project: providing services to taxonomists for standard genome sequencing and annotation.</title>
        <authorList>
            <consortium name="The Broad Institute Genomics Platform"/>
            <consortium name="The Broad Institute Genome Sequencing Center for Infectious Disease"/>
            <person name="Wu L."/>
            <person name="Ma J."/>
        </authorList>
    </citation>
    <scope>NUCLEOTIDE SEQUENCE [LARGE SCALE GENOMIC DNA]</scope>
    <source>
        <strain evidence="4">JCM 12165</strain>
    </source>
</reference>
<keyword evidence="4" id="KW-1185">Reference proteome</keyword>
<feature type="transmembrane region" description="Helical" evidence="2">
    <location>
        <begin position="40"/>
        <end position="62"/>
    </location>
</feature>
<dbReference type="EMBL" id="JBHUCP010000023">
    <property type="protein sequence ID" value="MFD1532973.1"/>
    <property type="molecule type" value="Genomic_DNA"/>
</dbReference>
<name>A0ABW4FRD8_9PSEU</name>
<keyword evidence="2" id="KW-1133">Transmembrane helix</keyword>
<feature type="region of interest" description="Disordered" evidence="1">
    <location>
        <begin position="1"/>
        <end position="24"/>
    </location>
</feature>
<comment type="caution">
    <text evidence="3">The sequence shown here is derived from an EMBL/GenBank/DDBJ whole genome shotgun (WGS) entry which is preliminary data.</text>
</comment>
<proteinExistence type="predicted"/>
<dbReference type="RefSeq" id="WP_343983032.1">
    <property type="nucleotide sequence ID" value="NZ_BAAAJG010000016.1"/>
</dbReference>